<keyword evidence="3" id="KW-1185">Reference proteome</keyword>
<dbReference type="EMBL" id="MBFT01000059">
    <property type="protein sequence ID" value="PVU98975.1"/>
    <property type="molecule type" value="Genomic_DNA"/>
</dbReference>
<dbReference type="SUPFAM" id="SSF48097">
    <property type="entry name" value="Regulator of G-protein signaling, RGS"/>
    <property type="match status" value="1"/>
</dbReference>
<feature type="transmembrane region" description="Helical" evidence="1">
    <location>
        <begin position="372"/>
        <end position="394"/>
    </location>
</feature>
<dbReference type="AlphaFoldDB" id="A0A2T9Z2Z8"/>
<feature type="transmembrane region" description="Helical" evidence="1">
    <location>
        <begin position="38"/>
        <end position="59"/>
    </location>
</feature>
<dbReference type="OrthoDB" id="196547at2759"/>
<evidence type="ECO:0000313" key="3">
    <source>
        <dbReference type="Proteomes" id="UP000245699"/>
    </source>
</evidence>
<gene>
    <name evidence="2" type="ORF">BB559_001114</name>
</gene>
<dbReference type="InterPro" id="IPR036305">
    <property type="entry name" value="RGS_sf"/>
</dbReference>
<name>A0A2T9Z2Z8_9FUNG</name>
<dbReference type="STRING" id="61424.A0A2T9Z2Z8"/>
<protein>
    <recommendedName>
        <fullName evidence="4">RGS domain-containing protein</fullName>
    </recommendedName>
</protein>
<keyword evidence="1" id="KW-1133">Transmembrane helix</keyword>
<dbReference type="Gene3D" id="1.10.167.10">
    <property type="entry name" value="Regulator of G-protein Signalling 4, domain 2"/>
    <property type="match status" value="1"/>
</dbReference>
<proteinExistence type="predicted"/>
<comment type="caution">
    <text evidence="2">The sequence shown here is derived from an EMBL/GenBank/DDBJ whole genome shotgun (WGS) entry which is preliminary data.</text>
</comment>
<keyword evidence="1" id="KW-0812">Transmembrane</keyword>
<evidence type="ECO:0000256" key="1">
    <source>
        <dbReference type="SAM" id="Phobius"/>
    </source>
</evidence>
<evidence type="ECO:0008006" key="4">
    <source>
        <dbReference type="Google" id="ProtNLM"/>
    </source>
</evidence>
<feature type="transmembrane region" description="Helical" evidence="1">
    <location>
        <begin position="6"/>
        <end position="31"/>
    </location>
</feature>
<sequence>MFVDTPVFWVCLGLMIFYLITDILFLIFSYFSNEICRYAIFLTLSASISILFVNTVSLWQFSWPETFPCFLILFASYIPLLYWVACIVVRALRLYILIDRNKQKILLFTKNQNSTDGKYNRNHWDLYTKYVLINNQTNTIKTPNEESFSIDGLDTSNENRKSRVYEFLRINVLKKQQTNTLESLQKVENNTNGKNNEMSQLKAVYFGNNNEEHDFVEPRNFVGGDLQTRINKFDDMEINQNTTIWQRFKNKVIQILSKEKDKISERRLISYVMISTLFCSVIYTIIQVLSTNMKISPLHTTCLIGVWEYYPFYAIVIVICFLVFPVLIYKIYGFNDGYGIRNDLIINSILIPLSTLIYINKAAVGKTMSNKYLFAFNSVVFNISQITSVVYPLYKTVRYRIQDYKSTKNSENEHKSPEKLGKNCQSPASFLEFIENVDNMNELVDFSIHLFCPELVYFLMEFQYLKSITVEELNKGETYNIYDATEPQKKKFCIDIKGESKTGKPKKNIFGFKLHKSQEKNVLHAVDITESSGTELHKNIKKNTSNEACILRIQSSKMFLPIKNNKRYKDISSIENGNQRDIFKPYPPYSEPRYGIYETLMESPKFIKLKENDLGASTNNKPCHDDTASHDVQSFDDVSEYENNCTGFVPMKAKTIENQDFKGIRVGGKLVGEFYGFYKRFISESAEFQVNIDFDTRREIENMFISGCYAHMMDKAHRKVLVLVYENVYKPYIYQKKK</sequence>
<keyword evidence="1" id="KW-0472">Membrane</keyword>
<feature type="transmembrane region" description="Helical" evidence="1">
    <location>
        <begin position="268"/>
        <end position="290"/>
    </location>
</feature>
<accession>A0A2T9Z2Z8</accession>
<evidence type="ECO:0000313" key="2">
    <source>
        <dbReference type="EMBL" id="PVU98975.1"/>
    </source>
</evidence>
<reference evidence="2 3" key="1">
    <citation type="journal article" date="2018" name="MBio">
        <title>Comparative Genomics Reveals the Core Gene Toolbox for the Fungus-Insect Symbiosis.</title>
        <authorList>
            <person name="Wang Y."/>
            <person name="Stata M."/>
            <person name="Wang W."/>
            <person name="Stajich J.E."/>
            <person name="White M.M."/>
            <person name="Moncalvo J.M."/>
        </authorList>
    </citation>
    <scope>NUCLEOTIDE SEQUENCE [LARGE SCALE GENOMIC DNA]</scope>
    <source>
        <strain evidence="2 3">AUS-77-4</strain>
    </source>
</reference>
<dbReference type="Proteomes" id="UP000245699">
    <property type="component" value="Unassembled WGS sequence"/>
</dbReference>
<feature type="transmembrane region" description="Helical" evidence="1">
    <location>
        <begin position="344"/>
        <end position="360"/>
    </location>
</feature>
<feature type="transmembrane region" description="Helical" evidence="1">
    <location>
        <begin position="310"/>
        <end position="332"/>
    </location>
</feature>
<organism evidence="2 3">
    <name type="scientific">Furculomyces boomerangus</name>
    <dbReference type="NCBI Taxonomy" id="61424"/>
    <lineage>
        <taxon>Eukaryota</taxon>
        <taxon>Fungi</taxon>
        <taxon>Fungi incertae sedis</taxon>
        <taxon>Zoopagomycota</taxon>
        <taxon>Kickxellomycotina</taxon>
        <taxon>Harpellomycetes</taxon>
        <taxon>Harpellales</taxon>
        <taxon>Harpellaceae</taxon>
        <taxon>Furculomyces</taxon>
    </lineage>
</organism>
<dbReference type="InterPro" id="IPR044926">
    <property type="entry name" value="RGS_subdomain_2"/>
</dbReference>
<feature type="transmembrane region" description="Helical" evidence="1">
    <location>
        <begin position="71"/>
        <end position="92"/>
    </location>
</feature>